<keyword evidence="3" id="KW-1185">Reference proteome</keyword>
<dbReference type="Gene3D" id="3.10.180.10">
    <property type="entry name" value="2,3-Dihydroxybiphenyl 1,2-Dioxygenase, domain 1"/>
    <property type="match status" value="1"/>
</dbReference>
<dbReference type="PROSITE" id="PS51819">
    <property type="entry name" value="VOC"/>
    <property type="match status" value="1"/>
</dbReference>
<dbReference type="RefSeq" id="WP_201366215.1">
    <property type="nucleotide sequence ID" value="NZ_BNJJ01000026.1"/>
</dbReference>
<evidence type="ECO:0000259" key="1">
    <source>
        <dbReference type="PROSITE" id="PS51819"/>
    </source>
</evidence>
<dbReference type="Pfam" id="PF00903">
    <property type="entry name" value="Glyoxalase"/>
    <property type="match status" value="1"/>
</dbReference>
<protein>
    <recommendedName>
        <fullName evidence="1">VOC domain-containing protein</fullName>
    </recommendedName>
</protein>
<dbReference type="EMBL" id="BNJJ01000026">
    <property type="protein sequence ID" value="GHO88654.1"/>
    <property type="molecule type" value="Genomic_DNA"/>
</dbReference>
<gene>
    <name evidence="2" type="ORF">KSZ_66600</name>
</gene>
<dbReference type="InterPro" id="IPR004360">
    <property type="entry name" value="Glyas_Fos-R_dOase_dom"/>
</dbReference>
<evidence type="ECO:0000313" key="3">
    <source>
        <dbReference type="Proteomes" id="UP000635565"/>
    </source>
</evidence>
<dbReference type="InterPro" id="IPR037523">
    <property type="entry name" value="VOC_core"/>
</dbReference>
<evidence type="ECO:0000313" key="2">
    <source>
        <dbReference type="EMBL" id="GHO88654.1"/>
    </source>
</evidence>
<feature type="domain" description="VOC" evidence="1">
    <location>
        <begin position="6"/>
        <end position="118"/>
    </location>
</feature>
<sequence length="121" mass="13161">MSTMPVLDFVVFYVSDLEESFAYFTEKLGFKPVPEQSGPVFRGLRGNEERIGFGLNLAGEDTPPAGTVELYFKTNDIAELHTTLTAKGAGTTSVVQMPFGSIFGVQSPDQHALVMLQSPKN</sequence>
<dbReference type="InterPro" id="IPR029068">
    <property type="entry name" value="Glyas_Bleomycin-R_OHBP_Dase"/>
</dbReference>
<accession>A0ABQ3VSH9</accession>
<dbReference type="CDD" id="cd06587">
    <property type="entry name" value="VOC"/>
    <property type="match status" value="1"/>
</dbReference>
<reference evidence="2 3" key="1">
    <citation type="journal article" date="2021" name="Int. J. Syst. Evol. Microbiol.">
        <title>Reticulibacter mediterranei gen. nov., sp. nov., within the new family Reticulibacteraceae fam. nov., and Ktedonospora formicarum gen. nov., sp. nov., Ktedonobacter robiniae sp. nov., Dictyobacter formicarum sp. nov. and Dictyobacter arantiisoli sp. nov., belonging to the class Ktedonobacteria.</title>
        <authorList>
            <person name="Yabe S."/>
            <person name="Zheng Y."/>
            <person name="Wang C.M."/>
            <person name="Sakai Y."/>
            <person name="Abe K."/>
            <person name="Yokota A."/>
            <person name="Donadio S."/>
            <person name="Cavaletti L."/>
            <person name="Monciardini P."/>
        </authorList>
    </citation>
    <scope>NUCLEOTIDE SEQUENCE [LARGE SCALE GENOMIC DNA]</scope>
    <source>
        <strain evidence="2 3">SOSP1-9</strain>
    </source>
</reference>
<organism evidence="2 3">
    <name type="scientific">Dictyobacter formicarum</name>
    <dbReference type="NCBI Taxonomy" id="2778368"/>
    <lineage>
        <taxon>Bacteria</taxon>
        <taxon>Bacillati</taxon>
        <taxon>Chloroflexota</taxon>
        <taxon>Ktedonobacteria</taxon>
        <taxon>Ktedonobacterales</taxon>
        <taxon>Dictyobacteraceae</taxon>
        <taxon>Dictyobacter</taxon>
    </lineage>
</organism>
<name>A0ABQ3VSH9_9CHLR</name>
<comment type="caution">
    <text evidence="2">The sequence shown here is derived from an EMBL/GenBank/DDBJ whole genome shotgun (WGS) entry which is preliminary data.</text>
</comment>
<proteinExistence type="predicted"/>
<dbReference type="SUPFAM" id="SSF54593">
    <property type="entry name" value="Glyoxalase/Bleomycin resistance protein/Dihydroxybiphenyl dioxygenase"/>
    <property type="match status" value="1"/>
</dbReference>
<dbReference type="Proteomes" id="UP000635565">
    <property type="component" value="Unassembled WGS sequence"/>
</dbReference>